<dbReference type="GO" id="GO:0005829">
    <property type="term" value="C:cytosol"/>
    <property type="evidence" value="ECO:0007669"/>
    <property type="project" value="TreeGrafter"/>
</dbReference>
<evidence type="ECO:0000313" key="4">
    <source>
        <dbReference type="Proteomes" id="UP000297245"/>
    </source>
</evidence>
<dbReference type="OrthoDB" id="419317at2759"/>
<keyword evidence="4" id="KW-1185">Reference proteome</keyword>
<dbReference type="Gene3D" id="3.10.20.90">
    <property type="entry name" value="Phosphatidylinositol 3-kinase Catalytic Subunit, Chain A, domain 1"/>
    <property type="match status" value="1"/>
</dbReference>
<dbReference type="CDD" id="cd01805">
    <property type="entry name" value="Ubl_Rad23"/>
    <property type="match status" value="1"/>
</dbReference>
<dbReference type="SUPFAM" id="SSF54236">
    <property type="entry name" value="Ubiquitin-like"/>
    <property type="match status" value="1"/>
</dbReference>
<feature type="region of interest" description="Disordered" evidence="1">
    <location>
        <begin position="138"/>
        <end position="180"/>
    </location>
</feature>
<dbReference type="PANTHER" id="PTHR10621:SF0">
    <property type="entry name" value="UV EXCISION REPAIR PROTEIN RAD23"/>
    <property type="match status" value="1"/>
</dbReference>
<dbReference type="Pfam" id="PF00240">
    <property type="entry name" value="ubiquitin"/>
    <property type="match status" value="1"/>
</dbReference>
<feature type="domain" description="Ubiquitin-like" evidence="2">
    <location>
        <begin position="1"/>
        <end position="77"/>
    </location>
</feature>
<gene>
    <name evidence="3" type="ORF">K435DRAFT_488399</name>
</gene>
<accession>A0A4V6T5I7</accession>
<reference evidence="3 4" key="1">
    <citation type="journal article" date="2019" name="Nat. Ecol. Evol.">
        <title>Megaphylogeny resolves global patterns of mushroom evolution.</title>
        <authorList>
            <person name="Varga T."/>
            <person name="Krizsan K."/>
            <person name="Foldi C."/>
            <person name="Dima B."/>
            <person name="Sanchez-Garcia M."/>
            <person name="Sanchez-Ramirez S."/>
            <person name="Szollosi G.J."/>
            <person name="Szarkandi J.G."/>
            <person name="Papp V."/>
            <person name="Albert L."/>
            <person name="Andreopoulos W."/>
            <person name="Angelini C."/>
            <person name="Antonin V."/>
            <person name="Barry K.W."/>
            <person name="Bougher N.L."/>
            <person name="Buchanan P."/>
            <person name="Buyck B."/>
            <person name="Bense V."/>
            <person name="Catcheside P."/>
            <person name="Chovatia M."/>
            <person name="Cooper J."/>
            <person name="Damon W."/>
            <person name="Desjardin D."/>
            <person name="Finy P."/>
            <person name="Geml J."/>
            <person name="Haridas S."/>
            <person name="Hughes K."/>
            <person name="Justo A."/>
            <person name="Karasinski D."/>
            <person name="Kautmanova I."/>
            <person name="Kiss B."/>
            <person name="Kocsube S."/>
            <person name="Kotiranta H."/>
            <person name="LaButti K.M."/>
            <person name="Lechner B.E."/>
            <person name="Liimatainen K."/>
            <person name="Lipzen A."/>
            <person name="Lukacs Z."/>
            <person name="Mihaltcheva S."/>
            <person name="Morgado L.N."/>
            <person name="Niskanen T."/>
            <person name="Noordeloos M.E."/>
            <person name="Ohm R.A."/>
            <person name="Ortiz-Santana B."/>
            <person name="Ovrebo C."/>
            <person name="Racz N."/>
            <person name="Riley R."/>
            <person name="Savchenko A."/>
            <person name="Shiryaev A."/>
            <person name="Soop K."/>
            <person name="Spirin V."/>
            <person name="Szebenyi C."/>
            <person name="Tomsovsky M."/>
            <person name="Tulloss R.E."/>
            <person name="Uehling J."/>
            <person name="Grigoriev I.V."/>
            <person name="Vagvolgyi C."/>
            <person name="Papp T."/>
            <person name="Martin F.M."/>
            <person name="Miettinen O."/>
            <person name="Hibbett D.S."/>
            <person name="Nagy L.G."/>
        </authorList>
    </citation>
    <scope>NUCLEOTIDE SEQUENCE [LARGE SCALE GENOMIC DNA]</scope>
    <source>
        <strain evidence="3 4">CBS 962.96</strain>
    </source>
</reference>
<proteinExistence type="predicted"/>
<dbReference type="GO" id="GO:0043161">
    <property type="term" value="P:proteasome-mediated ubiquitin-dependent protein catabolic process"/>
    <property type="evidence" value="ECO:0007669"/>
    <property type="project" value="TreeGrafter"/>
</dbReference>
<dbReference type="PROSITE" id="PS50053">
    <property type="entry name" value="UBIQUITIN_2"/>
    <property type="match status" value="1"/>
</dbReference>
<dbReference type="PANTHER" id="PTHR10621">
    <property type="entry name" value="UV EXCISION REPAIR PROTEIN RAD23"/>
    <property type="match status" value="1"/>
</dbReference>
<dbReference type="SMART" id="SM00213">
    <property type="entry name" value="UBQ"/>
    <property type="match status" value="1"/>
</dbReference>
<name>A0A4V6T5I7_DENBC</name>
<dbReference type="EMBL" id="ML179116">
    <property type="protein sequence ID" value="THU99605.1"/>
    <property type="molecule type" value="Genomic_DNA"/>
</dbReference>
<evidence type="ECO:0000313" key="3">
    <source>
        <dbReference type="EMBL" id="THU99605.1"/>
    </source>
</evidence>
<dbReference type="GO" id="GO:0070628">
    <property type="term" value="F:proteasome binding"/>
    <property type="evidence" value="ECO:0007669"/>
    <property type="project" value="TreeGrafter"/>
</dbReference>
<organism evidence="3 4">
    <name type="scientific">Dendrothele bispora (strain CBS 962.96)</name>
    <dbReference type="NCBI Taxonomy" id="1314807"/>
    <lineage>
        <taxon>Eukaryota</taxon>
        <taxon>Fungi</taxon>
        <taxon>Dikarya</taxon>
        <taxon>Basidiomycota</taxon>
        <taxon>Agaricomycotina</taxon>
        <taxon>Agaricomycetes</taxon>
        <taxon>Agaricomycetidae</taxon>
        <taxon>Agaricales</taxon>
        <taxon>Agaricales incertae sedis</taxon>
        <taxon>Dendrothele</taxon>
    </lineage>
</organism>
<dbReference type="GO" id="GO:0043130">
    <property type="term" value="F:ubiquitin binding"/>
    <property type="evidence" value="ECO:0007669"/>
    <property type="project" value="TreeGrafter"/>
</dbReference>
<evidence type="ECO:0000259" key="2">
    <source>
        <dbReference type="PROSITE" id="PS50053"/>
    </source>
</evidence>
<protein>
    <submittedName>
        <fullName evidence="3">Ubiquitin-like protein</fullName>
    </submittedName>
</protein>
<sequence>MKVTIKTLQADSYQIDAEPTDSIGVIKSKIEESQGFSAHLQKIVFSGELLKDDDRTLESYGFSEDRYLILMVNQKNKTKAPVLGVPSTSNSILGHGDGSNAAGPRSITTPSVKTSTLFPATAGPSKYPGALVPYSAQSSTPPSAVLNRPATTGPSNYAGALVPYSNQSPTPPSSGLHRPQATRQAQIFGVILKAIRASRYT</sequence>
<dbReference type="AlphaFoldDB" id="A0A4V6T5I7"/>
<dbReference type="GO" id="GO:0005654">
    <property type="term" value="C:nucleoplasm"/>
    <property type="evidence" value="ECO:0007669"/>
    <property type="project" value="TreeGrafter"/>
</dbReference>
<evidence type="ECO:0000256" key="1">
    <source>
        <dbReference type="SAM" id="MobiDB-lite"/>
    </source>
</evidence>
<dbReference type="GO" id="GO:0031593">
    <property type="term" value="F:polyubiquitin modification-dependent protein binding"/>
    <property type="evidence" value="ECO:0007669"/>
    <property type="project" value="TreeGrafter"/>
</dbReference>
<dbReference type="InterPro" id="IPR029071">
    <property type="entry name" value="Ubiquitin-like_domsf"/>
</dbReference>
<dbReference type="InterPro" id="IPR000626">
    <property type="entry name" value="Ubiquitin-like_dom"/>
</dbReference>
<dbReference type="Proteomes" id="UP000297245">
    <property type="component" value="Unassembled WGS sequence"/>
</dbReference>